<keyword evidence="3" id="KW-1185">Reference proteome</keyword>
<dbReference type="GO" id="GO:0016747">
    <property type="term" value="F:acyltransferase activity, transferring groups other than amino-acyl groups"/>
    <property type="evidence" value="ECO:0007669"/>
    <property type="project" value="InterPro"/>
</dbReference>
<accession>A0A9X7Z8D8</accession>
<organism evidence="2 3">
    <name type="scientific">Alicyclobacillus mengziensis</name>
    <dbReference type="NCBI Taxonomy" id="2931921"/>
    <lineage>
        <taxon>Bacteria</taxon>
        <taxon>Bacillati</taxon>
        <taxon>Bacillota</taxon>
        <taxon>Bacilli</taxon>
        <taxon>Bacillales</taxon>
        <taxon>Alicyclobacillaceae</taxon>
        <taxon>Alicyclobacillus</taxon>
    </lineage>
</organism>
<dbReference type="PROSITE" id="PS51186">
    <property type="entry name" value="GNAT"/>
    <property type="match status" value="1"/>
</dbReference>
<dbReference type="InterPro" id="IPR016181">
    <property type="entry name" value="Acyl_CoA_acyltransferase"/>
</dbReference>
<dbReference type="PANTHER" id="PTHR43415:SF5">
    <property type="entry name" value="ACETYLTRANSFERASE"/>
    <property type="match status" value="1"/>
</dbReference>
<proteinExistence type="predicted"/>
<dbReference type="Gene3D" id="3.40.630.30">
    <property type="match status" value="1"/>
</dbReference>
<dbReference type="RefSeq" id="WP_206657426.1">
    <property type="nucleotide sequence ID" value="NZ_CP071182.1"/>
</dbReference>
<evidence type="ECO:0000259" key="1">
    <source>
        <dbReference type="PROSITE" id="PS51186"/>
    </source>
</evidence>
<dbReference type="KEGG" id="afx:JZ786_03500"/>
<dbReference type="SUPFAM" id="SSF55729">
    <property type="entry name" value="Acyl-CoA N-acyltransferases (Nat)"/>
    <property type="match status" value="1"/>
</dbReference>
<dbReference type="Proteomes" id="UP000663505">
    <property type="component" value="Chromosome"/>
</dbReference>
<reference evidence="2 3" key="1">
    <citation type="submission" date="2021-02" db="EMBL/GenBank/DDBJ databases">
        <title>Alicyclobacillus curvatus sp. nov. and Alicyclobacillus mengziensis sp. nov., two acidophilic bacteria isolated from acid mine drainage.</title>
        <authorList>
            <person name="Huang Y."/>
        </authorList>
    </citation>
    <scope>NUCLEOTIDE SEQUENCE [LARGE SCALE GENOMIC DNA]</scope>
    <source>
        <strain evidence="2 3">S30H14</strain>
    </source>
</reference>
<dbReference type="EMBL" id="CP071182">
    <property type="protein sequence ID" value="QSO48091.1"/>
    <property type="molecule type" value="Genomic_DNA"/>
</dbReference>
<name>A0A9X7Z8D8_9BACL</name>
<gene>
    <name evidence="2" type="ORF">JZ786_03500</name>
</gene>
<feature type="domain" description="N-acetyltransferase" evidence="1">
    <location>
        <begin position="20"/>
        <end position="177"/>
    </location>
</feature>
<dbReference type="Pfam" id="PF13302">
    <property type="entry name" value="Acetyltransf_3"/>
    <property type="match status" value="1"/>
</dbReference>
<dbReference type="AlphaFoldDB" id="A0A9X7Z8D8"/>
<sequence length="184" mass="21459">MLQGNLLKGTTIYLDAMRESDLEIVTTWYGSTDFLRHLDAVPATPQLHGQIQEWYKQRAKQENGFLFAVRHLADDRLLGYVELDSILWSHQVSWVVIAIGEADDRGHGFGRDALHTLMRFAFHELNLRRLQLTVFAYNKGAIHLYESLGFQREGTFREFLQRDGAFHDMYLYGLLRKEWLERGA</sequence>
<evidence type="ECO:0000313" key="2">
    <source>
        <dbReference type="EMBL" id="QSO48091.1"/>
    </source>
</evidence>
<dbReference type="PANTHER" id="PTHR43415">
    <property type="entry name" value="SPERMIDINE N(1)-ACETYLTRANSFERASE"/>
    <property type="match status" value="1"/>
</dbReference>
<evidence type="ECO:0000313" key="3">
    <source>
        <dbReference type="Proteomes" id="UP000663505"/>
    </source>
</evidence>
<dbReference type="InterPro" id="IPR000182">
    <property type="entry name" value="GNAT_dom"/>
</dbReference>
<protein>
    <submittedName>
        <fullName evidence="2">GNAT family N-acetyltransferase</fullName>
    </submittedName>
</protein>